<evidence type="ECO:0000313" key="2">
    <source>
        <dbReference type="EMBL" id="MCL1045447.1"/>
    </source>
</evidence>
<dbReference type="RefSeq" id="WP_248955507.1">
    <property type="nucleotide sequence ID" value="NZ_JAKIKU010000004.1"/>
</dbReference>
<protein>
    <submittedName>
        <fullName evidence="2">SDR family NAD(P)-dependent oxidoreductase</fullName>
    </submittedName>
</protein>
<keyword evidence="3" id="KW-1185">Reference proteome</keyword>
<dbReference type="Gene3D" id="3.40.50.720">
    <property type="entry name" value="NAD(P)-binding Rossmann-like Domain"/>
    <property type="match status" value="1"/>
</dbReference>
<dbReference type="PRINTS" id="PR00081">
    <property type="entry name" value="GDHRDH"/>
</dbReference>
<dbReference type="PANTHER" id="PTHR43544">
    <property type="entry name" value="SHORT-CHAIN DEHYDROGENASE/REDUCTASE"/>
    <property type="match status" value="1"/>
</dbReference>
<evidence type="ECO:0000256" key="1">
    <source>
        <dbReference type="SAM" id="MobiDB-lite"/>
    </source>
</evidence>
<feature type="region of interest" description="Disordered" evidence="1">
    <location>
        <begin position="100"/>
        <end position="122"/>
    </location>
</feature>
<sequence length="276" mass="30279">MLNSTQSAIIIGASSGIASAIVDQLITNNDIEQIITVSQSTQYQATVTDAIKNKVNLQHMVSDYTAESIAKICDSLAPIKGHIVNVFICNGRLHNQVDKQANGSSTAEVQSLTSSKDTTSSPLLAPEKRLEEINPESMQALFHSNTIVPMMWLQQLTTLLKGKQPCIITVLSARVGSISDNHLGGWYSYRASKAALNMLIKTTAIEYGRRAKNVKLIAFHPGTTDTDLSKPFQHNVPEGKLFTTEFVAQQLLTIHQGLSFNHEAEFLDWQGKTVAW</sequence>
<name>A0ABT0KNL4_9GAMM</name>
<dbReference type="Proteomes" id="UP001202134">
    <property type="component" value="Unassembled WGS sequence"/>
</dbReference>
<dbReference type="InterPro" id="IPR036291">
    <property type="entry name" value="NAD(P)-bd_dom_sf"/>
</dbReference>
<dbReference type="Pfam" id="PF00106">
    <property type="entry name" value="adh_short"/>
    <property type="match status" value="1"/>
</dbReference>
<comment type="caution">
    <text evidence="2">The sequence shown here is derived from an EMBL/GenBank/DDBJ whole genome shotgun (WGS) entry which is preliminary data.</text>
</comment>
<dbReference type="InterPro" id="IPR051468">
    <property type="entry name" value="Fungal_SecMetab_SDRs"/>
</dbReference>
<organism evidence="2 3">
    <name type="scientific">Shewanella electrodiphila</name>
    <dbReference type="NCBI Taxonomy" id="934143"/>
    <lineage>
        <taxon>Bacteria</taxon>
        <taxon>Pseudomonadati</taxon>
        <taxon>Pseudomonadota</taxon>
        <taxon>Gammaproteobacteria</taxon>
        <taxon>Alteromonadales</taxon>
        <taxon>Shewanellaceae</taxon>
        <taxon>Shewanella</taxon>
    </lineage>
</organism>
<dbReference type="SUPFAM" id="SSF51735">
    <property type="entry name" value="NAD(P)-binding Rossmann-fold domains"/>
    <property type="match status" value="1"/>
</dbReference>
<accession>A0ABT0KNL4</accession>
<gene>
    <name evidence="2" type="ORF">L2737_08925</name>
</gene>
<reference evidence="2 3" key="1">
    <citation type="submission" date="2022-01" db="EMBL/GenBank/DDBJ databases">
        <title>Whole genome-based taxonomy of the Shewanellaceae.</title>
        <authorList>
            <person name="Martin-Rodriguez A.J."/>
        </authorList>
    </citation>
    <scope>NUCLEOTIDE SEQUENCE [LARGE SCALE GENOMIC DNA]</scope>
    <source>
        <strain evidence="2 3">DSM 24955</strain>
    </source>
</reference>
<proteinExistence type="predicted"/>
<evidence type="ECO:0000313" key="3">
    <source>
        <dbReference type="Proteomes" id="UP001202134"/>
    </source>
</evidence>
<dbReference type="InterPro" id="IPR002347">
    <property type="entry name" value="SDR_fam"/>
</dbReference>
<dbReference type="EMBL" id="JAKIKU010000004">
    <property type="protein sequence ID" value="MCL1045447.1"/>
    <property type="molecule type" value="Genomic_DNA"/>
</dbReference>
<dbReference type="PANTHER" id="PTHR43544:SF12">
    <property type="entry name" value="NAD(P)-BINDING ROSSMANN-FOLD SUPERFAMILY PROTEIN"/>
    <property type="match status" value="1"/>
</dbReference>